<accession>A0A3M7R5B6</accession>
<proteinExistence type="predicted"/>
<evidence type="ECO:0000313" key="1">
    <source>
        <dbReference type="EMBL" id="RNA18777.1"/>
    </source>
</evidence>
<keyword evidence="2" id="KW-1185">Reference proteome</keyword>
<dbReference type="AlphaFoldDB" id="A0A3M7R5B6"/>
<protein>
    <submittedName>
        <fullName evidence="1">Uncharacterized protein</fullName>
    </submittedName>
</protein>
<comment type="caution">
    <text evidence="1">The sequence shown here is derived from an EMBL/GenBank/DDBJ whole genome shotgun (WGS) entry which is preliminary data.</text>
</comment>
<sequence length="147" mass="16741">MSKAGTKAANGTQMGRFLFQATIKIIEINIPTSLRVRLARAPRKMLRLNFFRHIAMANVPIIRIRDRRATFGDGSLGSLRAINSFSSLVNMHSFSVMLCMLFSQKVLSRVHIKQKYSGDEECKYFLGKSSHILDHIDGLEAQHYNRK</sequence>
<name>A0A3M7R5B6_BRAPC</name>
<reference evidence="1 2" key="1">
    <citation type="journal article" date="2018" name="Sci. Rep.">
        <title>Genomic signatures of local adaptation to the degree of environmental predictability in rotifers.</title>
        <authorList>
            <person name="Franch-Gras L."/>
            <person name="Hahn C."/>
            <person name="Garcia-Roger E.M."/>
            <person name="Carmona M.J."/>
            <person name="Serra M."/>
            <person name="Gomez A."/>
        </authorList>
    </citation>
    <scope>NUCLEOTIDE SEQUENCE [LARGE SCALE GENOMIC DNA]</scope>
    <source>
        <strain evidence="1">HYR1</strain>
    </source>
</reference>
<gene>
    <name evidence="1" type="ORF">BpHYR1_049657</name>
</gene>
<dbReference type="EMBL" id="REGN01004174">
    <property type="protein sequence ID" value="RNA18777.1"/>
    <property type="molecule type" value="Genomic_DNA"/>
</dbReference>
<evidence type="ECO:0000313" key="2">
    <source>
        <dbReference type="Proteomes" id="UP000276133"/>
    </source>
</evidence>
<organism evidence="1 2">
    <name type="scientific">Brachionus plicatilis</name>
    <name type="common">Marine rotifer</name>
    <name type="synonym">Brachionus muelleri</name>
    <dbReference type="NCBI Taxonomy" id="10195"/>
    <lineage>
        <taxon>Eukaryota</taxon>
        <taxon>Metazoa</taxon>
        <taxon>Spiralia</taxon>
        <taxon>Gnathifera</taxon>
        <taxon>Rotifera</taxon>
        <taxon>Eurotatoria</taxon>
        <taxon>Monogononta</taxon>
        <taxon>Pseudotrocha</taxon>
        <taxon>Ploima</taxon>
        <taxon>Brachionidae</taxon>
        <taxon>Brachionus</taxon>
    </lineage>
</organism>
<dbReference type="Proteomes" id="UP000276133">
    <property type="component" value="Unassembled WGS sequence"/>
</dbReference>